<dbReference type="EMBL" id="JASBWV010000005">
    <property type="protein sequence ID" value="KAJ9126481.1"/>
    <property type="molecule type" value="Genomic_DNA"/>
</dbReference>
<evidence type="ECO:0000313" key="1">
    <source>
        <dbReference type="EMBL" id="KAJ9126481.1"/>
    </source>
</evidence>
<reference evidence="1" key="1">
    <citation type="submission" date="2023-04" db="EMBL/GenBank/DDBJ databases">
        <title>Draft Genome sequencing of Naganishia species isolated from polar environments using Oxford Nanopore Technology.</title>
        <authorList>
            <person name="Leo P."/>
            <person name="Venkateswaran K."/>
        </authorList>
    </citation>
    <scope>NUCLEOTIDE SEQUENCE</scope>
    <source>
        <strain evidence="1">DBVPG 5303</strain>
    </source>
</reference>
<name>A0ACC2XSX0_9TREE</name>
<keyword evidence="2" id="KW-1185">Reference proteome</keyword>
<comment type="caution">
    <text evidence="1">The sequence shown here is derived from an EMBL/GenBank/DDBJ whole genome shotgun (WGS) entry which is preliminary data.</text>
</comment>
<sequence>MKVIKPAWVTHKDEKDKTLSIFCLHIHPDCTRLATGGLGESIVFAKVLSALKLTSWRTDAKVKIWSTLPILSEEADANEANTKLLSTLTLHNGMLQCTLRLMSVLSGPVLSVRWAHHGRYLASGSDDGVVMIWDIDPHGGGKVWGSDDVNVESWKPVKRLVGHESDVADVAWSQDDSMIASVGLDSTIYIWDGHNFERIRKIDSHQGFVKGVTWDPVGQFLATQSDDRTVKIWNTEDWSLVQEVKKPFERSPANTFFRRLSWSPDGSFIAASNAMNGPVFVAAIIDRYDWSTDISFVGHENTIQVAAFNPRIFFPPGAKKVRAKASCMLALGADDSSISIWRNTRNKPLLVVKDIFDRQILDLCWSNDGHTIYGCSSDGSICAIHLEDEEIPNLSPMEDTDMILKSFGYDKKRTTSQPSEASRSLAPLPFAGSTPLRANAFASDAPINELTAKPRKQKITMLPSGKRRIQPSLIQSLGTTGMMGSLASVEHSESQAGRVARLEETARAFADAAEQPLESQSRIADTRDAIIQGVDDAFDAMPVSNGKRRASEDISPDKRVTKARTLGGDRPRETGPMKEIRPVMRHVSGNGPGSHNAGPILPVPTAQHELRSLSEEDNKLCLEATNNASASKEHLPVYNSPSTDYATLFL</sequence>
<dbReference type="Proteomes" id="UP001234202">
    <property type="component" value="Unassembled WGS sequence"/>
</dbReference>
<proteinExistence type="predicted"/>
<protein>
    <submittedName>
        <fullName evidence="1">Uncharacterized protein</fullName>
    </submittedName>
</protein>
<evidence type="ECO:0000313" key="2">
    <source>
        <dbReference type="Proteomes" id="UP001234202"/>
    </source>
</evidence>
<gene>
    <name evidence="1" type="ORF">QFC24_002224</name>
</gene>
<accession>A0ACC2XSX0</accession>
<organism evidence="1 2">
    <name type="scientific">Naganishia onofrii</name>
    <dbReference type="NCBI Taxonomy" id="1851511"/>
    <lineage>
        <taxon>Eukaryota</taxon>
        <taxon>Fungi</taxon>
        <taxon>Dikarya</taxon>
        <taxon>Basidiomycota</taxon>
        <taxon>Agaricomycotina</taxon>
        <taxon>Tremellomycetes</taxon>
        <taxon>Filobasidiales</taxon>
        <taxon>Filobasidiaceae</taxon>
        <taxon>Naganishia</taxon>
    </lineage>
</organism>